<dbReference type="GO" id="GO:0003824">
    <property type="term" value="F:catalytic activity"/>
    <property type="evidence" value="ECO:0007669"/>
    <property type="project" value="InterPro"/>
</dbReference>
<name>A0A916XJ62_9ACTN</name>
<dbReference type="Gene3D" id="3.30.428.10">
    <property type="entry name" value="HIT-like"/>
    <property type="match status" value="1"/>
</dbReference>
<dbReference type="GO" id="GO:0009117">
    <property type="term" value="P:nucleotide metabolic process"/>
    <property type="evidence" value="ECO:0007669"/>
    <property type="project" value="TreeGrafter"/>
</dbReference>
<evidence type="ECO:0000313" key="6">
    <source>
        <dbReference type="Proteomes" id="UP000641514"/>
    </source>
</evidence>
<gene>
    <name evidence="5" type="ORF">GCM10011410_29480</name>
</gene>
<dbReference type="SUPFAM" id="SSF54197">
    <property type="entry name" value="HIT-like"/>
    <property type="match status" value="1"/>
</dbReference>
<feature type="domain" description="HIT" evidence="4">
    <location>
        <begin position="54"/>
        <end position="157"/>
    </location>
</feature>
<evidence type="ECO:0000259" key="4">
    <source>
        <dbReference type="PROSITE" id="PS51084"/>
    </source>
</evidence>
<dbReference type="InterPro" id="IPR011146">
    <property type="entry name" value="HIT-like"/>
</dbReference>
<dbReference type="Pfam" id="PF01230">
    <property type="entry name" value="HIT"/>
    <property type="match status" value="1"/>
</dbReference>
<protein>
    <recommendedName>
        <fullName evidence="4">HIT domain-containing protein</fullName>
    </recommendedName>
</protein>
<evidence type="ECO:0000256" key="1">
    <source>
        <dbReference type="PIRSR" id="PIRSR601310-1"/>
    </source>
</evidence>
<proteinExistence type="predicted"/>
<organism evidence="5 6">
    <name type="scientific">Hoyosella rhizosphaerae</name>
    <dbReference type="NCBI Taxonomy" id="1755582"/>
    <lineage>
        <taxon>Bacteria</taxon>
        <taxon>Bacillati</taxon>
        <taxon>Actinomycetota</taxon>
        <taxon>Actinomycetes</taxon>
        <taxon>Mycobacteriales</taxon>
        <taxon>Hoyosellaceae</taxon>
        <taxon>Hoyosella</taxon>
    </lineage>
</organism>
<dbReference type="PROSITE" id="PS51084">
    <property type="entry name" value="HIT_2"/>
    <property type="match status" value="1"/>
</dbReference>
<evidence type="ECO:0000256" key="2">
    <source>
        <dbReference type="PIRSR" id="PIRSR601310-3"/>
    </source>
</evidence>
<keyword evidence="6" id="KW-1185">Reference proteome</keyword>
<sequence>MFTGTGTNHENSHGSQAYVVRLQIETSGRRFSDNPTLVVANLLPMPHAQHMATLFSKIIAGEIPGRFIWADDDVVAFLTIAPVAPGHTLVVPRQEVDQWQDVDPALFARCTEVAQKIGQGVRKAWDAPRAGLLIAGIEVPHLHLHVFPAWSIQDFDLSLAKPGVDAEMDAAADKLRAALRDLGFGDTVTSKAP</sequence>
<dbReference type="PANTHER" id="PTHR46648">
    <property type="entry name" value="HIT FAMILY PROTEIN 1"/>
    <property type="match status" value="1"/>
</dbReference>
<dbReference type="PRINTS" id="PR00332">
    <property type="entry name" value="HISTRIAD"/>
</dbReference>
<evidence type="ECO:0000313" key="5">
    <source>
        <dbReference type="EMBL" id="GGC74318.1"/>
    </source>
</evidence>
<feature type="short sequence motif" description="Histidine triad motif" evidence="2 3">
    <location>
        <begin position="141"/>
        <end position="145"/>
    </location>
</feature>
<evidence type="ECO:0000256" key="3">
    <source>
        <dbReference type="PROSITE-ProRule" id="PRU00464"/>
    </source>
</evidence>
<dbReference type="Proteomes" id="UP000641514">
    <property type="component" value="Unassembled WGS sequence"/>
</dbReference>
<dbReference type="InterPro" id="IPR001310">
    <property type="entry name" value="Histidine_triad_HIT"/>
</dbReference>
<dbReference type="PANTHER" id="PTHR46648:SF1">
    <property type="entry name" value="ADENOSINE 5'-MONOPHOSPHORAMIDASE HNT1"/>
    <property type="match status" value="1"/>
</dbReference>
<dbReference type="InterPro" id="IPR036265">
    <property type="entry name" value="HIT-like_sf"/>
</dbReference>
<comment type="caution">
    <text evidence="5">The sequence shown here is derived from an EMBL/GenBank/DDBJ whole genome shotgun (WGS) entry which is preliminary data.</text>
</comment>
<reference evidence="5" key="2">
    <citation type="submission" date="2020-09" db="EMBL/GenBank/DDBJ databases">
        <authorList>
            <person name="Sun Q."/>
            <person name="Zhou Y."/>
        </authorList>
    </citation>
    <scope>NUCLEOTIDE SEQUENCE</scope>
    <source>
        <strain evidence="5">CGMCC 1.15478</strain>
    </source>
</reference>
<dbReference type="AlphaFoldDB" id="A0A916XJ62"/>
<feature type="active site" description="Tele-AMP-histidine intermediate" evidence="1">
    <location>
        <position position="143"/>
    </location>
</feature>
<dbReference type="EMBL" id="BMJH01000003">
    <property type="protein sequence ID" value="GGC74318.1"/>
    <property type="molecule type" value="Genomic_DNA"/>
</dbReference>
<reference evidence="5" key="1">
    <citation type="journal article" date="2014" name="Int. J. Syst. Evol. Microbiol.">
        <title>Complete genome sequence of Corynebacterium casei LMG S-19264T (=DSM 44701T), isolated from a smear-ripened cheese.</title>
        <authorList>
            <consortium name="US DOE Joint Genome Institute (JGI-PGF)"/>
            <person name="Walter F."/>
            <person name="Albersmeier A."/>
            <person name="Kalinowski J."/>
            <person name="Ruckert C."/>
        </authorList>
    </citation>
    <scope>NUCLEOTIDE SEQUENCE</scope>
    <source>
        <strain evidence="5">CGMCC 1.15478</strain>
    </source>
</reference>
<accession>A0A916XJ62</accession>